<dbReference type="EMBL" id="JAIZAY010000013">
    <property type="protein sequence ID" value="KAJ8031156.1"/>
    <property type="molecule type" value="Genomic_DNA"/>
</dbReference>
<dbReference type="SUPFAM" id="SSF56219">
    <property type="entry name" value="DNase I-like"/>
    <property type="match status" value="1"/>
</dbReference>
<reference evidence="3" key="1">
    <citation type="submission" date="2021-10" db="EMBL/GenBank/DDBJ databases">
        <title>Tropical sea cucumber genome reveals ecological adaptation and Cuvierian tubules defense mechanism.</title>
        <authorList>
            <person name="Chen T."/>
        </authorList>
    </citation>
    <scope>NUCLEOTIDE SEQUENCE</scope>
    <source>
        <strain evidence="3">Nanhai2018</strain>
        <tissue evidence="3">Muscle</tissue>
    </source>
</reference>
<protein>
    <recommendedName>
        <fullName evidence="2">Endonuclease/exonuclease/phosphatase domain-containing protein</fullName>
    </recommendedName>
</protein>
<dbReference type="Gene3D" id="3.60.10.10">
    <property type="entry name" value="Endonuclease/exonuclease/phosphatase"/>
    <property type="match status" value="1"/>
</dbReference>
<dbReference type="AlphaFoldDB" id="A0A9Q1H3Q6"/>
<evidence type="ECO:0000313" key="3">
    <source>
        <dbReference type="EMBL" id="KAJ8031156.1"/>
    </source>
</evidence>
<dbReference type="PANTHER" id="PTHR33395:SF22">
    <property type="entry name" value="REVERSE TRANSCRIPTASE DOMAIN-CONTAINING PROTEIN"/>
    <property type="match status" value="1"/>
</dbReference>
<dbReference type="GO" id="GO:0007508">
    <property type="term" value="P:larval heart development"/>
    <property type="evidence" value="ECO:0007669"/>
    <property type="project" value="TreeGrafter"/>
</dbReference>
<dbReference type="InterPro" id="IPR036691">
    <property type="entry name" value="Endo/exonu/phosph_ase_sf"/>
</dbReference>
<sequence>MAFTQTREFIVVDSNCVDVTNKFSSGFSNCLWCEISFVNESCTPLVVGIIYRSPNSCGDNNQSLFESFRKVSSKRAVVFGDFNFPDIDWHSCTSGSHGTDFLEAVSDGFFTQHVLFPTRGDNCLDLVLSTDENMVRNVASGGKIGSSDHDLISFELLCFSKRQGSDKTVLDSSKANFTHAKELLTIDWVARLSHLGPAEAWSVFRNIVTDTTKLCIPLKKGVIKNWPIWMSRGVLRAARKKYMLKLQSFRVLRAPRTPTRGHKVGPWTPTRLKTQSFGASPTGPPPGLCLWTSPACLGPLVLRFMGKACSALTVCGPGVDYDYQNGPFEEKGSPPQL</sequence>
<feature type="region of interest" description="Disordered" evidence="1">
    <location>
        <begin position="260"/>
        <end position="280"/>
    </location>
</feature>
<proteinExistence type="predicted"/>
<gene>
    <name evidence="3" type="ORF">HOLleu_27797</name>
</gene>
<evidence type="ECO:0000313" key="4">
    <source>
        <dbReference type="Proteomes" id="UP001152320"/>
    </source>
</evidence>
<dbReference type="InterPro" id="IPR005135">
    <property type="entry name" value="Endo/exonuclease/phosphatase"/>
</dbReference>
<dbReference type="PANTHER" id="PTHR33395">
    <property type="entry name" value="TRANSCRIPTASE, PUTATIVE-RELATED-RELATED"/>
    <property type="match status" value="1"/>
</dbReference>
<comment type="caution">
    <text evidence="3">The sequence shown here is derived from an EMBL/GenBank/DDBJ whole genome shotgun (WGS) entry which is preliminary data.</text>
</comment>
<evidence type="ECO:0000259" key="2">
    <source>
        <dbReference type="Pfam" id="PF14529"/>
    </source>
</evidence>
<dbReference type="GO" id="GO:0061343">
    <property type="term" value="P:cell adhesion involved in heart morphogenesis"/>
    <property type="evidence" value="ECO:0007669"/>
    <property type="project" value="TreeGrafter"/>
</dbReference>
<dbReference type="Proteomes" id="UP001152320">
    <property type="component" value="Chromosome 13"/>
</dbReference>
<keyword evidence="4" id="KW-1185">Reference proteome</keyword>
<accession>A0A9Q1H3Q6</accession>
<dbReference type="GO" id="GO:0031012">
    <property type="term" value="C:extracellular matrix"/>
    <property type="evidence" value="ECO:0007669"/>
    <property type="project" value="TreeGrafter"/>
</dbReference>
<name>A0A9Q1H3Q6_HOLLE</name>
<dbReference type="GO" id="GO:0003824">
    <property type="term" value="F:catalytic activity"/>
    <property type="evidence" value="ECO:0007669"/>
    <property type="project" value="InterPro"/>
</dbReference>
<dbReference type="Pfam" id="PF14529">
    <property type="entry name" value="Exo_endo_phos_2"/>
    <property type="match status" value="1"/>
</dbReference>
<evidence type="ECO:0000256" key="1">
    <source>
        <dbReference type="SAM" id="MobiDB-lite"/>
    </source>
</evidence>
<feature type="domain" description="Endonuclease/exonuclease/phosphatase" evidence="2">
    <location>
        <begin position="49"/>
        <end position="152"/>
    </location>
</feature>
<dbReference type="OrthoDB" id="6514226at2759"/>
<organism evidence="3 4">
    <name type="scientific">Holothuria leucospilota</name>
    <name type="common">Black long sea cucumber</name>
    <name type="synonym">Mertensiothuria leucospilota</name>
    <dbReference type="NCBI Taxonomy" id="206669"/>
    <lineage>
        <taxon>Eukaryota</taxon>
        <taxon>Metazoa</taxon>
        <taxon>Echinodermata</taxon>
        <taxon>Eleutherozoa</taxon>
        <taxon>Echinozoa</taxon>
        <taxon>Holothuroidea</taxon>
        <taxon>Aspidochirotacea</taxon>
        <taxon>Aspidochirotida</taxon>
        <taxon>Holothuriidae</taxon>
        <taxon>Holothuria</taxon>
    </lineage>
</organism>